<dbReference type="AlphaFoldDB" id="A0A2P2MLS9"/>
<organism evidence="2">
    <name type="scientific">Rhizophora mucronata</name>
    <name type="common">Asiatic mangrove</name>
    <dbReference type="NCBI Taxonomy" id="61149"/>
    <lineage>
        <taxon>Eukaryota</taxon>
        <taxon>Viridiplantae</taxon>
        <taxon>Streptophyta</taxon>
        <taxon>Embryophyta</taxon>
        <taxon>Tracheophyta</taxon>
        <taxon>Spermatophyta</taxon>
        <taxon>Magnoliopsida</taxon>
        <taxon>eudicotyledons</taxon>
        <taxon>Gunneridae</taxon>
        <taxon>Pentapetalae</taxon>
        <taxon>rosids</taxon>
        <taxon>fabids</taxon>
        <taxon>Malpighiales</taxon>
        <taxon>Rhizophoraceae</taxon>
        <taxon>Rhizophora</taxon>
    </lineage>
</organism>
<proteinExistence type="predicted"/>
<evidence type="ECO:0000313" key="2">
    <source>
        <dbReference type="EMBL" id="MBX31175.1"/>
    </source>
</evidence>
<sequence>MRSRDQANSHPLILAFECWEKSLSSLARLGATCLLTEVISEKKKQLFEKNSLCLLMSQGLEEELPDSMLELRSFLTLPMKPEIRVGIGVFPLPFLLAFRGWLLNQ</sequence>
<dbReference type="EMBL" id="GGEC01050691">
    <property type="protein sequence ID" value="MBX31175.1"/>
    <property type="molecule type" value="Transcribed_RNA"/>
</dbReference>
<keyword evidence="1" id="KW-0472">Membrane</keyword>
<name>A0A2P2MLS9_RHIMU</name>
<reference evidence="2" key="1">
    <citation type="submission" date="2018-02" db="EMBL/GenBank/DDBJ databases">
        <title>Rhizophora mucronata_Transcriptome.</title>
        <authorList>
            <person name="Meera S.P."/>
            <person name="Sreeshan A."/>
            <person name="Augustine A."/>
        </authorList>
    </citation>
    <scope>NUCLEOTIDE SEQUENCE</scope>
    <source>
        <tissue evidence="2">Leaf</tissue>
    </source>
</reference>
<evidence type="ECO:0000256" key="1">
    <source>
        <dbReference type="SAM" id="Phobius"/>
    </source>
</evidence>
<feature type="transmembrane region" description="Helical" evidence="1">
    <location>
        <begin position="83"/>
        <end position="102"/>
    </location>
</feature>
<accession>A0A2P2MLS9</accession>
<protein>
    <submittedName>
        <fullName evidence="2">Uncharacterized protein</fullName>
    </submittedName>
</protein>
<keyword evidence="1" id="KW-0812">Transmembrane</keyword>
<keyword evidence="1" id="KW-1133">Transmembrane helix</keyword>